<evidence type="ECO:0008006" key="3">
    <source>
        <dbReference type="Google" id="ProtNLM"/>
    </source>
</evidence>
<dbReference type="Proteomes" id="UP000320404">
    <property type="component" value="Unassembled WGS sequence"/>
</dbReference>
<gene>
    <name evidence="1" type="ORF">EVA69_00710</name>
</gene>
<dbReference type="EMBL" id="SHAH01000004">
    <property type="protein sequence ID" value="RZO78182.1"/>
    <property type="molecule type" value="Genomic_DNA"/>
</dbReference>
<dbReference type="Gene3D" id="3.90.640.10">
    <property type="entry name" value="Actin, Chain A, domain 4"/>
    <property type="match status" value="1"/>
</dbReference>
<dbReference type="AlphaFoldDB" id="A0A520S6S7"/>
<evidence type="ECO:0000313" key="1">
    <source>
        <dbReference type="EMBL" id="RZO78182.1"/>
    </source>
</evidence>
<organism evidence="1 2">
    <name type="scientific">OM182 bacterium</name>
    <dbReference type="NCBI Taxonomy" id="2510334"/>
    <lineage>
        <taxon>Bacteria</taxon>
        <taxon>Pseudomonadati</taxon>
        <taxon>Pseudomonadota</taxon>
        <taxon>Gammaproteobacteria</taxon>
        <taxon>OMG group</taxon>
        <taxon>OM182 clade</taxon>
    </lineage>
</organism>
<comment type="caution">
    <text evidence="1">The sequence shown here is derived from an EMBL/GenBank/DDBJ whole genome shotgun (WGS) entry which is preliminary data.</text>
</comment>
<protein>
    <recommendedName>
        <fullName evidence="3">FHA domain-containing protein</fullName>
    </recommendedName>
</protein>
<name>A0A520S6S7_9GAMM</name>
<accession>A0A520S6S7</accession>
<reference evidence="1 2" key="1">
    <citation type="submission" date="2019-02" db="EMBL/GenBank/DDBJ databases">
        <title>Prokaryotic population dynamics and viral predation in marine succession experiment using metagenomics: the confinement effect.</title>
        <authorList>
            <person name="Haro-Moreno J.M."/>
            <person name="Rodriguez-Valera F."/>
            <person name="Lopez-Perez M."/>
        </authorList>
    </citation>
    <scope>NUCLEOTIDE SEQUENCE [LARGE SCALE GENOMIC DNA]</scope>
    <source>
        <strain evidence="1">MED-G158</strain>
    </source>
</reference>
<proteinExistence type="predicted"/>
<dbReference type="Gene3D" id="3.30.420.40">
    <property type="match status" value="2"/>
</dbReference>
<sequence>MSVKIIELNDRAVHVGDETGVILQSPGFALADGSSIVLGEAAERQARLQPTNSYNKFWHELSLDPISHGNNFRHFADIAYAHLMHLAEEAEIGGDVIFAVPGNFTRQQLAILLGLVNHTPFKAGGVVNSSVAAAALAAPPSDIIYIDLQLHQAVVTRLNTQGDHLQAGTTIQVPGVGSQNFMDLMMQMATGMFIQQCRFNPQHNADSEQQLYNELPGWLAEAEDGNLILELRAGETLHTAKMPRESLINSLGGHFNKINEQLAPMLTERDTQILISPAMAALPGFSASLPQQSQLIVLDQHAVSRSALEHQELIIAGDEGIKLVESLPVAKSKPANSSQTPQTVSPTHVLFKHRAVPIKDLQIANQAEVNGHAGSANTMLLSIAGLPEDLGRIYQSGGEVRFQSLADVSRVNGKSVTGETSLSIGDQIEFGSSAEAMTLIKVSDG</sequence>
<evidence type="ECO:0000313" key="2">
    <source>
        <dbReference type="Proteomes" id="UP000320404"/>
    </source>
</evidence>